<dbReference type="Pfam" id="PF03328">
    <property type="entry name" value="HpcH_HpaI"/>
    <property type="match status" value="1"/>
</dbReference>
<dbReference type="RefSeq" id="WP_203192743.1">
    <property type="nucleotide sequence ID" value="NZ_CP063362.1"/>
</dbReference>
<evidence type="ECO:0000256" key="1">
    <source>
        <dbReference type="ARBA" id="ARBA00001946"/>
    </source>
</evidence>
<dbReference type="InterPro" id="IPR005000">
    <property type="entry name" value="Aldolase/citrate-lyase_domain"/>
</dbReference>
<dbReference type="SUPFAM" id="SSF51621">
    <property type="entry name" value="Phosphoenolpyruvate/pyruvate domain"/>
    <property type="match status" value="1"/>
</dbReference>
<reference evidence="8 9" key="1">
    <citation type="submission" date="2020-10" db="EMBL/GenBank/DDBJ databases">
        <title>Degradation of 1,4-Dioxane by Xanthobacter sp. YN2, via a Novel Group-2 Soluble Di-Iron Monooxygenase.</title>
        <authorList>
            <person name="Ma F."/>
            <person name="Wang Y."/>
            <person name="Yang J."/>
            <person name="Guo H."/>
            <person name="Su D."/>
            <person name="Yu L."/>
        </authorList>
    </citation>
    <scope>NUCLEOTIDE SEQUENCE [LARGE SCALE GENOMIC DNA]</scope>
    <source>
        <strain evidence="8 9">YN2</strain>
    </source>
</reference>
<dbReference type="PANTHER" id="PTHR32308">
    <property type="entry name" value="LYASE BETA SUBUNIT, PUTATIVE (AFU_ORTHOLOGUE AFUA_4G13030)-RELATED"/>
    <property type="match status" value="1"/>
</dbReference>
<feature type="binding site" evidence="6">
    <location>
        <position position="164"/>
    </location>
    <ligand>
        <name>Mg(2+)</name>
        <dbReference type="ChEBI" id="CHEBI:18420"/>
    </ligand>
</feature>
<comment type="similarity">
    <text evidence="2">Belongs to the HpcH/HpaI aldolase family.</text>
</comment>
<evidence type="ECO:0000313" key="9">
    <source>
        <dbReference type="Proteomes" id="UP000596427"/>
    </source>
</evidence>
<evidence type="ECO:0000259" key="7">
    <source>
        <dbReference type="Pfam" id="PF03328"/>
    </source>
</evidence>
<keyword evidence="9" id="KW-1185">Reference proteome</keyword>
<dbReference type="GO" id="GO:0006107">
    <property type="term" value="P:oxaloacetate metabolic process"/>
    <property type="evidence" value="ECO:0007669"/>
    <property type="project" value="TreeGrafter"/>
</dbReference>
<evidence type="ECO:0000256" key="6">
    <source>
        <dbReference type="PIRSR" id="PIRSR015582-2"/>
    </source>
</evidence>
<dbReference type="Gene3D" id="3.20.20.60">
    <property type="entry name" value="Phosphoenolpyruvate-binding domains"/>
    <property type="match status" value="1"/>
</dbReference>
<keyword evidence="4 6" id="KW-0460">Magnesium</keyword>
<keyword evidence="3 6" id="KW-0479">Metal-binding</keyword>
<dbReference type="KEGG" id="xdi:EZH22_23010"/>
<dbReference type="InterPro" id="IPR015813">
    <property type="entry name" value="Pyrv/PenolPyrv_kinase-like_dom"/>
</dbReference>
<evidence type="ECO:0000256" key="2">
    <source>
        <dbReference type="ARBA" id="ARBA00005568"/>
    </source>
</evidence>
<dbReference type="PANTHER" id="PTHR32308:SF10">
    <property type="entry name" value="CITRATE LYASE SUBUNIT BETA"/>
    <property type="match status" value="1"/>
</dbReference>
<feature type="binding site" evidence="6">
    <location>
        <position position="138"/>
    </location>
    <ligand>
        <name>Mg(2+)</name>
        <dbReference type="ChEBI" id="CHEBI:18420"/>
    </ligand>
</feature>
<dbReference type="InterPro" id="IPR040442">
    <property type="entry name" value="Pyrv_kinase-like_dom_sf"/>
</dbReference>
<sequence>MSRAKNLPDWRSLLFCPASNARFVAKAHTRGADAVILDLEDSVAANGKAAARAGLQAAVAAIRHGGGPQAPDVGVRINRPLALAVEDIAAAVAAGAAFLVLPKVMGPEHVALLAEVAAAHEADLGRPVAETGFLAVVEDARALARIDAIAAAERLVGLAVGGEDLATDLGAEPSFDALYVAKMLGVHAARAAGILPVGVLTGLSNLGRPDDYAAMLKRSRGVGFAAAMCVHPNHVTLINAEYGPAPEEVERAARLVAAFDAAEAAGLGVIAFEDRMIDRPVAARARRLLARSGAAASAPAPAQGAAR</sequence>
<organism evidence="8 9">
    <name type="scientific">Xanthobacter dioxanivorans</name>
    <dbReference type="NCBI Taxonomy" id="2528964"/>
    <lineage>
        <taxon>Bacteria</taxon>
        <taxon>Pseudomonadati</taxon>
        <taxon>Pseudomonadota</taxon>
        <taxon>Alphaproteobacteria</taxon>
        <taxon>Hyphomicrobiales</taxon>
        <taxon>Xanthobacteraceae</taxon>
        <taxon>Xanthobacter</taxon>
    </lineage>
</organism>
<evidence type="ECO:0000256" key="3">
    <source>
        <dbReference type="ARBA" id="ARBA00022723"/>
    </source>
</evidence>
<evidence type="ECO:0000256" key="5">
    <source>
        <dbReference type="PIRSR" id="PIRSR015582-1"/>
    </source>
</evidence>
<evidence type="ECO:0000256" key="4">
    <source>
        <dbReference type="ARBA" id="ARBA00022842"/>
    </source>
</evidence>
<dbReference type="AlphaFoldDB" id="A0A974PM55"/>
<dbReference type="PIRSF" id="PIRSF015582">
    <property type="entry name" value="Cit_lyase_B"/>
    <property type="match status" value="1"/>
</dbReference>
<gene>
    <name evidence="8" type="ORF">EZH22_23010</name>
</gene>
<feature type="binding site" evidence="5">
    <location>
        <position position="76"/>
    </location>
    <ligand>
        <name>substrate</name>
    </ligand>
</feature>
<dbReference type="InterPro" id="IPR011206">
    <property type="entry name" value="Citrate_lyase_beta/mcl1/mcl2"/>
</dbReference>
<comment type="cofactor">
    <cofactor evidence="1">
        <name>Mg(2+)</name>
        <dbReference type="ChEBI" id="CHEBI:18420"/>
    </cofactor>
</comment>
<dbReference type="EMBL" id="CP063362">
    <property type="protein sequence ID" value="QRG05868.1"/>
    <property type="molecule type" value="Genomic_DNA"/>
</dbReference>
<accession>A0A974PM55</accession>
<dbReference type="GO" id="GO:0016829">
    <property type="term" value="F:lyase activity"/>
    <property type="evidence" value="ECO:0007669"/>
    <property type="project" value="UniProtKB-KW"/>
</dbReference>
<dbReference type="GO" id="GO:0000287">
    <property type="term" value="F:magnesium ion binding"/>
    <property type="evidence" value="ECO:0007669"/>
    <property type="project" value="TreeGrafter"/>
</dbReference>
<name>A0A974PM55_9HYPH</name>
<protein>
    <submittedName>
        <fullName evidence="8">CoA ester lyase</fullName>
    </submittedName>
</protein>
<feature type="binding site" evidence="5">
    <location>
        <position position="138"/>
    </location>
    <ligand>
        <name>substrate</name>
    </ligand>
</feature>
<proteinExistence type="inferred from homology"/>
<keyword evidence="8" id="KW-0456">Lyase</keyword>
<dbReference type="Proteomes" id="UP000596427">
    <property type="component" value="Chromosome"/>
</dbReference>
<feature type="domain" description="HpcH/HpaI aldolase/citrate lyase" evidence="7">
    <location>
        <begin position="11"/>
        <end position="232"/>
    </location>
</feature>
<evidence type="ECO:0000313" key="8">
    <source>
        <dbReference type="EMBL" id="QRG05868.1"/>
    </source>
</evidence>